<name>A0AAW1NXN1_9CHLO</name>
<gene>
    <name evidence="2" type="ORF">WJX73_007538</name>
</gene>
<accession>A0AAW1NXN1</accession>
<organism evidence="2 3">
    <name type="scientific">Symbiochloris irregularis</name>
    <dbReference type="NCBI Taxonomy" id="706552"/>
    <lineage>
        <taxon>Eukaryota</taxon>
        <taxon>Viridiplantae</taxon>
        <taxon>Chlorophyta</taxon>
        <taxon>core chlorophytes</taxon>
        <taxon>Trebouxiophyceae</taxon>
        <taxon>Trebouxiales</taxon>
        <taxon>Trebouxiaceae</taxon>
        <taxon>Symbiochloris</taxon>
    </lineage>
</organism>
<dbReference type="EMBL" id="JALJOQ010000068">
    <property type="protein sequence ID" value="KAK9802749.1"/>
    <property type="molecule type" value="Genomic_DNA"/>
</dbReference>
<protein>
    <submittedName>
        <fullName evidence="2">Uncharacterized protein</fullName>
    </submittedName>
</protein>
<reference evidence="2 3" key="1">
    <citation type="journal article" date="2024" name="Nat. Commun.">
        <title>Phylogenomics reveals the evolutionary origins of lichenization in chlorophyte algae.</title>
        <authorList>
            <person name="Puginier C."/>
            <person name="Libourel C."/>
            <person name="Otte J."/>
            <person name="Skaloud P."/>
            <person name="Haon M."/>
            <person name="Grisel S."/>
            <person name="Petersen M."/>
            <person name="Berrin J.G."/>
            <person name="Delaux P.M."/>
            <person name="Dal Grande F."/>
            <person name="Keller J."/>
        </authorList>
    </citation>
    <scope>NUCLEOTIDE SEQUENCE [LARGE SCALE GENOMIC DNA]</scope>
    <source>
        <strain evidence="2 3">SAG 2036</strain>
    </source>
</reference>
<evidence type="ECO:0000313" key="2">
    <source>
        <dbReference type="EMBL" id="KAK9802749.1"/>
    </source>
</evidence>
<feature type="region of interest" description="Disordered" evidence="1">
    <location>
        <begin position="1"/>
        <end position="25"/>
    </location>
</feature>
<dbReference type="Proteomes" id="UP001465755">
    <property type="component" value="Unassembled WGS sequence"/>
</dbReference>
<proteinExistence type="predicted"/>
<keyword evidence="3" id="KW-1185">Reference proteome</keyword>
<sequence length="350" mass="37923">MDGASSPTGGPGAVGRACISPPPEVAVKDPRRTRLEAVLQAACDLTLAEGYRPLTDEQIEGGAAELKSRLECLRQDGSAGKPVLLASRVSTTVLERFTEQSSGIHAVRDLHADRWTVFFWKDPSITHALTVGSLLELFVISFASAGNLRRTLLTLAGITLQLTTRNGRVIRKAPDGGWRYCKPEVHPSPPDQSGQLMFEVAVHNEDDALLLEVLEMLLATSRTKVAIGLKVREERDADDALPQLTFAPKQDCQLSLSKVPTTILMKGTEDAELAPAHPAAVLDLYELREKIFFQLDKDPSLLHQTPANAEDVAQLAAAWASTSSGHWWGSDRSIRALESSSNPPQVIAGQ</sequence>
<evidence type="ECO:0000313" key="3">
    <source>
        <dbReference type="Proteomes" id="UP001465755"/>
    </source>
</evidence>
<evidence type="ECO:0000256" key="1">
    <source>
        <dbReference type="SAM" id="MobiDB-lite"/>
    </source>
</evidence>
<comment type="caution">
    <text evidence="2">The sequence shown here is derived from an EMBL/GenBank/DDBJ whole genome shotgun (WGS) entry which is preliminary data.</text>
</comment>
<dbReference type="AlphaFoldDB" id="A0AAW1NXN1"/>